<gene>
    <name evidence="1" type="ORF">LS80_001695</name>
</gene>
<dbReference type="EMBL" id="JRPK02000003">
    <property type="protein sequence ID" value="TLD99383.1"/>
    <property type="molecule type" value="Genomic_DNA"/>
</dbReference>
<dbReference type="RefSeq" id="WP_034321386.1">
    <property type="nucleotide sequence ID" value="NZ_FZNF01000010.1"/>
</dbReference>
<comment type="caution">
    <text evidence="1">The sequence shown here is derived from an EMBL/GenBank/DDBJ whole genome shotgun (WGS) entry which is preliminary data.</text>
</comment>
<proteinExistence type="predicted"/>
<protein>
    <submittedName>
        <fullName evidence="1">Uncharacterized protein</fullName>
    </submittedName>
</protein>
<name>A0A4U8TH39_9HELI</name>
<evidence type="ECO:0000313" key="1">
    <source>
        <dbReference type="EMBL" id="TLD99383.1"/>
    </source>
</evidence>
<dbReference type="AlphaFoldDB" id="A0A4U8TH39"/>
<reference evidence="1 2" key="1">
    <citation type="journal article" date="2014" name="Genome Announc.">
        <title>Draft genome sequences of eight enterohepatic helicobacter species isolated from both laboratory and wild rodents.</title>
        <authorList>
            <person name="Sheh A."/>
            <person name="Shen Z."/>
            <person name="Fox J.G."/>
        </authorList>
    </citation>
    <scope>NUCLEOTIDE SEQUENCE [LARGE SCALE GENOMIC DNA]</scope>
    <source>
        <strain evidence="1 2">ATCC 49310</strain>
    </source>
</reference>
<accession>A0A4U8TH39</accession>
<organism evidence="1 2">
    <name type="scientific">Helicobacter trogontum</name>
    <dbReference type="NCBI Taxonomy" id="50960"/>
    <lineage>
        <taxon>Bacteria</taxon>
        <taxon>Pseudomonadati</taxon>
        <taxon>Campylobacterota</taxon>
        <taxon>Epsilonproteobacteria</taxon>
        <taxon>Campylobacterales</taxon>
        <taxon>Helicobacteraceae</taxon>
        <taxon>Helicobacter</taxon>
    </lineage>
</organism>
<sequence length="72" mass="8273">MIFEAILSNIYSINNTFNSNVSDEFGTDILANEMADMIRIGIELCETEANINNKIREVDFRLQEIQSMRPLC</sequence>
<evidence type="ECO:0000313" key="2">
    <source>
        <dbReference type="Proteomes" id="UP000029861"/>
    </source>
</evidence>
<dbReference type="Proteomes" id="UP000029861">
    <property type="component" value="Unassembled WGS sequence"/>
</dbReference>